<dbReference type="KEGG" id="spap:H3Z74_16455"/>
<evidence type="ECO:0000313" key="3">
    <source>
        <dbReference type="Proteomes" id="UP000516148"/>
    </source>
</evidence>
<keyword evidence="1" id="KW-0812">Transmembrane</keyword>
<keyword evidence="3" id="KW-1185">Reference proteome</keyword>
<proteinExistence type="predicted"/>
<name>A0A7H0LF78_9SPHN</name>
<sequence length="207" mass="21445">MGGDGMGALAAVILGAMILILLAGFGIGFVLGRVIAGRFGWQSGKRTLAALGMGATGLCIGALIVIATFFESTWSPPPMIRFDVPPGFATHWVILLEDRTASATIAWRGMELPFSGKSAAIRVPRSGVVRVRDLGEIAGRGDIRTHWSDGARSIGFAGGPAPKASGATFYSAFDRDGPRAARSEAPPFGDEAALAAYVAARERGSAP</sequence>
<dbReference type="RefSeq" id="WP_187760659.1">
    <property type="nucleotide sequence ID" value="NZ_CP061038.1"/>
</dbReference>
<reference evidence="2 3" key="1">
    <citation type="submission" date="2020-09" db="EMBL/GenBank/DDBJ databases">
        <title>Sphingomonas sp., a new species isolated from pork steak.</title>
        <authorList>
            <person name="Heidler von Heilborn D."/>
        </authorList>
    </citation>
    <scope>NUCLEOTIDE SEQUENCE [LARGE SCALE GENOMIC DNA]</scope>
    <source>
        <strain evidence="3">S8-3T</strain>
    </source>
</reference>
<accession>A0A7H0LF78</accession>
<gene>
    <name evidence="2" type="ORF">H3Z74_16455</name>
</gene>
<dbReference type="AlphaFoldDB" id="A0A7H0LF78"/>
<dbReference type="Proteomes" id="UP000516148">
    <property type="component" value="Chromosome"/>
</dbReference>
<feature type="transmembrane region" description="Helical" evidence="1">
    <location>
        <begin position="6"/>
        <end position="36"/>
    </location>
</feature>
<dbReference type="EMBL" id="CP061038">
    <property type="protein sequence ID" value="QNQ08331.1"/>
    <property type="molecule type" value="Genomic_DNA"/>
</dbReference>
<protein>
    <submittedName>
        <fullName evidence="2">Uncharacterized protein</fullName>
    </submittedName>
</protein>
<evidence type="ECO:0000313" key="2">
    <source>
        <dbReference type="EMBL" id="QNQ08331.1"/>
    </source>
</evidence>
<keyword evidence="1" id="KW-0472">Membrane</keyword>
<keyword evidence="1" id="KW-1133">Transmembrane helix</keyword>
<evidence type="ECO:0000256" key="1">
    <source>
        <dbReference type="SAM" id="Phobius"/>
    </source>
</evidence>
<organism evidence="2 3">
    <name type="scientific">Sphingomonas alpina</name>
    <dbReference type="NCBI Taxonomy" id="653931"/>
    <lineage>
        <taxon>Bacteria</taxon>
        <taxon>Pseudomonadati</taxon>
        <taxon>Pseudomonadota</taxon>
        <taxon>Alphaproteobacteria</taxon>
        <taxon>Sphingomonadales</taxon>
        <taxon>Sphingomonadaceae</taxon>
        <taxon>Sphingomonas</taxon>
    </lineage>
</organism>
<feature type="transmembrane region" description="Helical" evidence="1">
    <location>
        <begin position="48"/>
        <end position="70"/>
    </location>
</feature>